<dbReference type="EMBL" id="CAXKWB010049928">
    <property type="protein sequence ID" value="CAL4169332.1"/>
    <property type="molecule type" value="Genomic_DNA"/>
</dbReference>
<protein>
    <submittedName>
        <fullName evidence="1">Uncharacterized protein</fullName>
    </submittedName>
</protein>
<feature type="non-terminal residue" evidence="1">
    <location>
        <position position="111"/>
    </location>
</feature>
<dbReference type="AlphaFoldDB" id="A0AAV2S977"/>
<name>A0AAV2S977_MEGNR</name>
<sequence>IEKTIVRDVHAARDLALEVKKINKLKKRSRILKILDRLQEHGGPCSPSNIDSLLPGLISNQLIHEITYLRATVNPDIRQKQRVKQADGSFKMVQFSDEILRTAIRNTVKPE</sequence>
<accession>A0AAV2S977</accession>
<comment type="caution">
    <text evidence="1">The sequence shown here is derived from an EMBL/GenBank/DDBJ whole genome shotgun (WGS) entry which is preliminary data.</text>
</comment>
<organism evidence="1 2">
    <name type="scientific">Meganyctiphanes norvegica</name>
    <name type="common">Northern krill</name>
    <name type="synonym">Thysanopoda norvegica</name>
    <dbReference type="NCBI Taxonomy" id="48144"/>
    <lineage>
        <taxon>Eukaryota</taxon>
        <taxon>Metazoa</taxon>
        <taxon>Ecdysozoa</taxon>
        <taxon>Arthropoda</taxon>
        <taxon>Crustacea</taxon>
        <taxon>Multicrustacea</taxon>
        <taxon>Malacostraca</taxon>
        <taxon>Eumalacostraca</taxon>
        <taxon>Eucarida</taxon>
        <taxon>Euphausiacea</taxon>
        <taxon>Euphausiidae</taxon>
        <taxon>Meganyctiphanes</taxon>
    </lineage>
</organism>
<keyword evidence="2" id="KW-1185">Reference proteome</keyword>
<reference evidence="1 2" key="1">
    <citation type="submission" date="2024-05" db="EMBL/GenBank/DDBJ databases">
        <authorList>
            <person name="Wallberg A."/>
        </authorList>
    </citation>
    <scope>NUCLEOTIDE SEQUENCE [LARGE SCALE GENOMIC DNA]</scope>
</reference>
<feature type="non-terminal residue" evidence="1">
    <location>
        <position position="1"/>
    </location>
</feature>
<dbReference type="Proteomes" id="UP001497623">
    <property type="component" value="Unassembled WGS sequence"/>
</dbReference>
<proteinExistence type="predicted"/>
<evidence type="ECO:0000313" key="2">
    <source>
        <dbReference type="Proteomes" id="UP001497623"/>
    </source>
</evidence>
<evidence type="ECO:0000313" key="1">
    <source>
        <dbReference type="EMBL" id="CAL4169332.1"/>
    </source>
</evidence>
<gene>
    <name evidence="1" type="ORF">MNOR_LOCUS33818</name>
</gene>